<reference evidence="1 2" key="1">
    <citation type="journal article" date="2006" name="Proc. Natl. Acad. Sci. U.S.A.">
        <title>Multireplicon genome architecture of Lactobacillus salivarius.</title>
        <authorList>
            <person name="Claesson M.J."/>
            <person name="Li Y."/>
            <person name="Leahy S."/>
            <person name="Canchaya C."/>
            <person name="van Pijkeren J.P."/>
            <person name="Cerdeno-Tarraga A.M."/>
            <person name="Parkhill J."/>
            <person name="Flynn S."/>
            <person name="O'Sullivan G.C."/>
            <person name="Collins J.K."/>
            <person name="Higgins D."/>
            <person name="Shanahan F."/>
            <person name="Fitzgerald G.F."/>
            <person name="van Sinderen D."/>
            <person name="O'Toole P.W."/>
        </authorList>
    </citation>
    <scope>NUCLEOTIDE SEQUENCE [LARGE SCALE GENOMIC DNA]</scope>
    <source>
        <strain evidence="1 2">UCC118</strain>
    </source>
</reference>
<sequence>MDFKKEIKNIERKSKEVSETAENILNLLEKNGYDDAIIVLKKDEAVGAATTNLNGNFTPMMLTFLYDQMNALSKVKFATKILGISGEELVKDMLEEKRENED</sequence>
<gene>
    <name evidence="1" type="ordered locus">LSL_0771</name>
</gene>
<dbReference type="KEGG" id="lsl:LSL_0771"/>
<dbReference type="EMBL" id="CP000233">
    <property type="protein sequence ID" value="ABD99581.1"/>
    <property type="molecule type" value="Genomic_DNA"/>
</dbReference>
<protein>
    <submittedName>
        <fullName evidence="1">Uncharacterized protein</fullName>
    </submittedName>
</protein>
<dbReference type="RefSeq" id="WP_011475932.1">
    <property type="nucleotide sequence ID" value="NC_007929.1"/>
</dbReference>
<keyword evidence="2" id="KW-1185">Reference proteome</keyword>
<evidence type="ECO:0000313" key="2">
    <source>
        <dbReference type="Proteomes" id="UP000006559"/>
    </source>
</evidence>
<dbReference type="PATRIC" id="fig|362948.14.peg.847"/>
<evidence type="ECO:0000313" key="1">
    <source>
        <dbReference type="EMBL" id="ABD99581.1"/>
    </source>
</evidence>
<name>A0JQL1_LIGS1</name>
<dbReference type="Proteomes" id="UP000006559">
    <property type="component" value="Chromosome"/>
</dbReference>
<proteinExistence type="predicted"/>
<dbReference type="STRING" id="362948.LSL_0771"/>
<organism evidence="1 2">
    <name type="scientific">Ligilactobacillus salivarius (strain UCC118)</name>
    <name type="common">Lactobacillus salivarius</name>
    <dbReference type="NCBI Taxonomy" id="362948"/>
    <lineage>
        <taxon>Bacteria</taxon>
        <taxon>Bacillati</taxon>
        <taxon>Bacillota</taxon>
        <taxon>Bacilli</taxon>
        <taxon>Lactobacillales</taxon>
        <taxon>Lactobacillaceae</taxon>
        <taxon>Ligilactobacillus</taxon>
    </lineage>
</organism>
<dbReference type="HOGENOM" id="CLU_2273811_0_0_9"/>
<dbReference type="AlphaFoldDB" id="A0JQL1"/>
<accession>A0JQL1</accession>